<sequence>MKKSITKLMSLSLALMFTFGLTIMPNEAKATVWFAKKAWVEMRGTVIYAGLEIYGYEVPIGVTLGGWSDYLGSKEDCLFYLTSICDDSNLRLVTIYPLHEVTPI</sequence>
<feature type="signal peptide" evidence="1">
    <location>
        <begin position="1"/>
        <end position="30"/>
    </location>
</feature>
<accession>A0ABQ1MZD2</accession>
<evidence type="ECO:0000256" key="1">
    <source>
        <dbReference type="SAM" id="SignalP"/>
    </source>
</evidence>
<reference evidence="3" key="1">
    <citation type="journal article" date="2019" name="Int. J. Syst. Evol. Microbiol.">
        <title>The Global Catalogue of Microorganisms (GCM) 10K type strain sequencing project: providing services to taxonomists for standard genome sequencing and annotation.</title>
        <authorList>
            <consortium name="The Broad Institute Genomics Platform"/>
            <consortium name="The Broad Institute Genome Sequencing Center for Infectious Disease"/>
            <person name="Wu L."/>
            <person name="Ma J."/>
        </authorList>
    </citation>
    <scope>NUCLEOTIDE SEQUENCE [LARGE SCALE GENOMIC DNA]</scope>
    <source>
        <strain evidence="3">CGMCC 1.12479</strain>
    </source>
</reference>
<keyword evidence="3" id="KW-1185">Reference proteome</keyword>
<dbReference type="EMBL" id="BMFD01000014">
    <property type="protein sequence ID" value="GGC49988.1"/>
    <property type="molecule type" value="Genomic_DNA"/>
</dbReference>
<comment type="caution">
    <text evidence="2">The sequence shown here is derived from an EMBL/GenBank/DDBJ whole genome shotgun (WGS) entry which is preliminary data.</text>
</comment>
<feature type="chain" id="PRO_5046618519" evidence="1">
    <location>
        <begin position="31"/>
        <end position="104"/>
    </location>
</feature>
<evidence type="ECO:0000313" key="3">
    <source>
        <dbReference type="Proteomes" id="UP000635885"/>
    </source>
</evidence>
<name>A0ABQ1MZD2_9BACT</name>
<proteinExistence type="predicted"/>
<dbReference type="Proteomes" id="UP000635885">
    <property type="component" value="Unassembled WGS sequence"/>
</dbReference>
<gene>
    <name evidence="2" type="ORF">GCM10010993_30650</name>
</gene>
<dbReference type="RefSeq" id="WP_188443983.1">
    <property type="nucleotide sequence ID" value="NZ_BMFD01000014.1"/>
</dbReference>
<keyword evidence="1" id="KW-0732">Signal</keyword>
<organism evidence="2 3">
    <name type="scientific">Belliella aquatica</name>
    <dbReference type="NCBI Taxonomy" id="1323734"/>
    <lineage>
        <taxon>Bacteria</taxon>
        <taxon>Pseudomonadati</taxon>
        <taxon>Bacteroidota</taxon>
        <taxon>Cytophagia</taxon>
        <taxon>Cytophagales</taxon>
        <taxon>Cyclobacteriaceae</taxon>
        <taxon>Belliella</taxon>
    </lineage>
</organism>
<protein>
    <submittedName>
        <fullName evidence="2">Uncharacterized protein</fullName>
    </submittedName>
</protein>
<evidence type="ECO:0000313" key="2">
    <source>
        <dbReference type="EMBL" id="GGC49988.1"/>
    </source>
</evidence>